<dbReference type="EC" id="3.2.2.24" evidence="3"/>
<name>A0ABX8ENF8_9ACTN</name>
<proteinExistence type="inferred from homology"/>
<keyword evidence="4" id="KW-1185">Reference proteome</keyword>
<dbReference type="InterPro" id="IPR036705">
    <property type="entry name" value="Ribosyl_crysJ1_sf"/>
</dbReference>
<reference evidence="3 4" key="1">
    <citation type="submission" date="2021-05" db="EMBL/GenBank/DDBJ databases">
        <title>Complete genome of Nocardioides aquaticus KCTC 9944T isolated from meromictic and hypersaline Ekho Lake, Antarctica.</title>
        <authorList>
            <person name="Hwang K."/>
            <person name="Kim K.M."/>
            <person name="Choe H."/>
        </authorList>
    </citation>
    <scope>NUCLEOTIDE SEQUENCE [LARGE SCALE GENOMIC DNA]</scope>
    <source>
        <strain evidence="3 4">KCTC 9944</strain>
    </source>
</reference>
<dbReference type="Pfam" id="PF03747">
    <property type="entry name" value="ADP_ribosyl_GH"/>
    <property type="match status" value="1"/>
</dbReference>
<keyword evidence="2 3" id="KW-0378">Hydrolase</keyword>
<organism evidence="3 4">
    <name type="scientific">Nocardioides aquaticus</name>
    <dbReference type="NCBI Taxonomy" id="160826"/>
    <lineage>
        <taxon>Bacteria</taxon>
        <taxon>Bacillati</taxon>
        <taxon>Actinomycetota</taxon>
        <taxon>Actinomycetes</taxon>
        <taxon>Propionibacteriales</taxon>
        <taxon>Nocardioidaceae</taxon>
        <taxon>Nocardioides</taxon>
    </lineage>
</organism>
<keyword evidence="3" id="KW-0326">Glycosidase</keyword>
<dbReference type="PANTHER" id="PTHR16222">
    <property type="entry name" value="ADP-RIBOSYLGLYCOHYDROLASE"/>
    <property type="match status" value="1"/>
</dbReference>
<dbReference type="PANTHER" id="PTHR16222:SF24">
    <property type="entry name" value="ADP-RIBOSYLHYDROLASE ARH3"/>
    <property type="match status" value="1"/>
</dbReference>
<dbReference type="InterPro" id="IPR005502">
    <property type="entry name" value="Ribosyl_crysJ1"/>
</dbReference>
<gene>
    <name evidence="3" type="primary">draG_1</name>
    <name evidence="3" type="ORF">ENKNEFLB_03870</name>
</gene>
<evidence type="ECO:0000313" key="4">
    <source>
        <dbReference type="Proteomes" id="UP000679307"/>
    </source>
</evidence>
<dbReference type="Proteomes" id="UP000679307">
    <property type="component" value="Chromosome"/>
</dbReference>
<dbReference type="RefSeq" id="WP_214056834.1">
    <property type="nucleotide sequence ID" value="NZ_CP075371.1"/>
</dbReference>
<dbReference type="Gene3D" id="1.10.4080.10">
    <property type="entry name" value="ADP-ribosylation/Crystallin J1"/>
    <property type="match status" value="1"/>
</dbReference>
<evidence type="ECO:0000256" key="2">
    <source>
        <dbReference type="ARBA" id="ARBA00022801"/>
    </source>
</evidence>
<dbReference type="InterPro" id="IPR050792">
    <property type="entry name" value="ADP-ribosylglycohydrolase"/>
</dbReference>
<evidence type="ECO:0000256" key="1">
    <source>
        <dbReference type="ARBA" id="ARBA00010702"/>
    </source>
</evidence>
<comment type="similarity">
    <text evidence="1">Belongs to the ADP-ribosylglycohydrolase family.</text>
</comment>
<sequence>MASATDGLDDVQSDRAAGVLIGQACGDALGVPYEFATPPGAGEAAEMTGGGLGGFAPGEWSDDTAMAVAIADVAATGADLTSPEALDAIATGFLAWYDSGPADIGVQTSAVLGATRDRLTDDVAPGALMTQVAADYAAEHERSAGNGALMRTGAVALAHLDDRVKLAEAARAVAALTHADPLAADSCVLWCEAIRVAVVGGQTDVRGGLDLLPPERRADWARWIDDALAGPAADFTPNGFTVTALQAATAAIVLTPASHGHAGEHLQDALHAAIRIGDDTDTVAAIAGALLGAKWGATSVPEEWVERVHGWPGRTGADLVTLARVASHGGSGSALA</sequence>
<dbReference type="GO" id="GO:0047407">
    <property type="term" value="F:ADP-ribosyl-[dinitrogen reductase] hydrolase activity"/>
    <property type="evidence" value="ECO:0007669"/>
    <property type="project" value="UniProtKB-EC"/>
</dbReference>
<dbReference type="EMBL" id="CP075371">
    <property type="protein sequence ID" value="QVT81460.1"/>
    <property type="molecule type" value="Genomic_DNA"/>
</dbReference>
<dbReference type="SUPFAM" id="SSF101478">
    <property type="entry name" value="ADP-ribosylglycohydrolase"/>
    <property type="match status" value="1"/>
</dbReference>
<protein>
    <submittedName>
        <fullName evidence="3">ADP-ribosyl-[dinitrogen reductase] glycohydrolase</fullName>
        <ecNumber evidence="3">3.2.2.24</ecNumber>
    </submittedName>
</protein>
<accession>A0ABX8ENF8</accession>
<evidence type="ECO:0000313" key="3">
    <source>
        <dbReference type="EMBL" id="QVT81460.1"/>
    </source>
</evidence>